<accession>A0A0U1NQT0</accession>
<evidence type="ECO:0000313" key="2">
    <source>
        <dbReference type="Proteomes" id="UP000199087"/>
    </source>
</evidence>
<protein>
    <submittedName>
        <fullName evidence="1">Uncharacterized protein</fullName>
    </submittedName>
</protein>
<name>A0A0U1NQT0_9BACI</name>
<reference evidence="2" key="1">
    <citation type="submission" date="2015-05" db="EMBL/GenBank/DDBJ databases">
        <authorList>
            <person name="Urmite Genomes"/>
        </authorList>
    </citation>
    <scope>NUCLEOTIDE SEQUENCE [LARGE SCALE GENOMIC DNA]</scope>
    <source>
        <strain evidence="2">LF1</strain>
    </source>
</reference>
<dbReference type="STRING" id="1499688.BN000_00216"/>
<dbReference type="AlphaFoldDB" id="A0A0U1NQT0"/>
<proteinExistence type="predicted"/>
<organism evidence="1 2">
    <name type="scientific">Neobacillus massiliamazoniensis</name>
    <dbReference type="NCBI Taxonomy" id="1499688"/>
    <lineage>
        <taxon>Bacteria</taxon>
        <taxon>Bacillati</taxon>
        <taxon>Bacillota</taxon>
        <taxon>Bacilli</taxon>
        <taxon>Bacillales</taxon>
        <taxon>Bacillaceae</taxon>
        <taxon>Neobacillus</taxon>
    </lineage>
</organism>
<dbReference type="Proteomes" id="UP000199087">
    <property type="component" value="Unassembled WGS sequence"/>
</dbReference>
<gene>
    <name evidence="1" type="ORF">BN000_00216</name>
</gene>
<dbReference type="RefSeq" id="WP_245640267.1">
    <property type="nucleotide sequence ID" value="NZ_CVRB01000001.1"/>
</dbReference>
<sequence>MLNQCYTAQNVKLSVISLSIRVQWFTLIVRSAQGNGKLILKRVLNAINLMDLRCRGCVGLVIRKRGASDLKIPWHKRVYALYKGDQFISEGTIREISRETNKTVDFLKYMTYPVYQRRCGKGKKRLMMISLDD</sequence>
<keyword evidence="2" id="KW-1185">Reference proteome</keyword>
<dbReference type="EMBL" id="CVRB01000001">
    <property type="protein sequence ID" value="CRK80335.1"/>
    <property type="molecule type" value="Genomic_DNA"/>
</dbReference>
<evidence type="ECO:0000313" key="1">
    <source>
        <dbReference type="EMBL" id="CRK80335.1"/>
    </source>
</evidence>